<name>A0A8I2YM34_9AGAM</name>
<dbReference type="AlphaFoldDB" id="A0A8I2YM34"/>
<evidence type="ECO:0000256" key="1">
    <source>
        <dbReference type="SAM" id="MobiDB-lite"/>
    </source>
</evidence>
<feature type="compositionally biased region" description="Acidic residues" evidence="1">
    <location>
        <begin position="343"/>
        <end position="359"/>
    </location>
</feature>
<dbReference type="Proteomes" id="UP000683000">
    <property type="component" value="Unassembled WGS sequence"/>
</dbReference>
<accession>A0A8I2YM34</accession>
<comment type="caution">
    <text evidence="2">The sequence shown here is derived from an EMBL/GenBank/DDBJ whole genome shotgun (WGS) entry which is preliminary data.</text>
</comment>
<dbReference type="OrthoDB" id="2693411at2759"/>
<gene>
    <name evidence="2" type="ORF">JVT61DRAFT_4745</name>
</gene>
<feature type="region of interest" description="Disordered" evidence="1">
    <location>
        <begin position="334"/>
        <end position="395"/>
    </location>
</feature>
<protein>
    <submittedName>
        <fullName evidence="2">Uncharacterized protein</fullName>
    </submittedName>
</protein>
<evidence type="ECO:0000313" key="2">
    <source>
        <dbReference type="EMBL" id="KAG6374102.1"/>
    </source>
</evidence>
<organism evidence="2 3">
    <name type="scientific">Boletus reticuloceps</name>
    <dbReference type="NCBI Taxonomy" id="495285"/>
    <lineage>
        <taxon>Eukaryota</taxon>
        <taxon>Fungi</taxon>
        <taxon>Dikarya</taxon>
        <taxon>Basidiomycota</taxon>
        <taxon>Agaricomycotina</taxon>
        <taxon>Agaricomycetes</taxon>
        <taxon>Agaricomycetidae</taxon>
        <taxon>Boletales</taxon>
        <taxon>Boletineae</taxon>
        <taxon>Boletaceae</taxon>
        <taxon>Boletoideae</taxon>
        <taxon>Boletus</taxon>
    </lineage>
</organism>
<dbReference type="EMBL" id="JAGFBS010000019">
    <property type="protein sequence ID" value="KAG6374102.1"/>
    <property type="molecule type" value="Genomic_DNA"/>
</dbReference>
<feature type="compositionally biased region" description="Acidic residues" evidence="1">
    <location>
        <begin position="368"/>
        <end position="383"/>
    </location>
</feature>
<reference evidence="2" key="1">
    <citation type="submission" date="2021-03" db="EMBL/GenBank/DDBJ databases">
        <title>Evolutionary innovations through gain and loss of genes in the ectomycorrhizal Boletales.</title>
        <authorList>
            <person name="Wu G."/>
            <person name="Miyauchi S."/>
            <person name="Morin E."/>
            <person name="Yang Z.-L."/>
            <person name="Xu J."/>
            <person name="Martin F.M."/>
        </authorList>
    </citation>
    <scope>NUCLEOTIDE SEQUENCE</scope>
    <source>
        <strain evidence="2">BR01</strain>
    </source>
</reference>
<sequence length="517" mass="57012">MPPLSWTTPEQGAFLNEWLSKYLPHTEKKDYHHFWPLLFSAWFTKWPEEAVLFPGAAGLLTAKQQAQLGKATNARKHRLQTWFRWRANRSHQGRAQKKKTSVFEEAIEGKNGRILSKEELYGQIHYHNRIKPFIDADREAGKIATRGEFLTASRNYAKHLLDNESEPMKAKVKEMYELQKQQQRQKTRTRLSKSCNSESDPSDVEDVLDAEDLRAIDDLPAGLTRVANIIKRKTGLATSIFCTGPDPLQNWEIVSFSCHPNETSEGYSFASLYPEAENNILTALQEFAEQLFPPETRGKVPVAHPSEADTSSEFGFGLETDLESLAGLDVPDETVVSSSGIEDGLDTDQEGSEFTEPPDDVEHANGEWEVEDGEEGQQDDGREEWDKGQEGIEGDTLAQQVWENGIVRGSDRPLRLLTMGPQGDDASIPDFDASAYLAASGANVPGAVDASFAAAVLQSHNTGMPMDLGFGMHVVNESFGAYGNPTSSSLFSSNVLAPRLAQTLTGATSYPGPSGMA</sequence>
<evidence type="ECO:0000313" key="3">
    <source>
        <dbReference type="Proteomes" id="UP000683000"/>
    </source>
</evidence>
<keyword evidence="3" id="KW-1185">Reference proteome</keyword>
<feature type="region of interest" description="Disordered" evidence="1">
    <location>
        <begin position="176"/>
        <end position="204"/>
    </location>
</feature>
<proteinExistence type="predicted"/>